<keyword evidence="2" id="KW-1185">Reference proteome</keyword>
<dbReference type="EMBL" id="JABEZX010000010">
    <property type="protein sequence ID" value="MBA0569007.1"/>
    <property type="molecule type" value="Genomic_DNA"/>
</dbReference>
<proteinExistence type="predicted"/>
<dbReference type="AlphaFoldDB" id="A0A7J8MWB0"/>
<protein>
    <submittedName>
        <fullName evidence="1">Uncharacterized protein</fullName>
    </submittedName>
</protein>
<reference evidence="1 2" key="1">
    <citation type="journal article" date="2019" name="Genome Biol. Evol.">
        <title>Insights into the evolution of the New World diploid cottons (Gossypium, subgenus Houzingenia) based on genome sequencing.</title>
        <authorList>
            <person name="Grover C.E."/>
            <person name="Arick M.A. 2nd"/>
            <person name="Thrash A."/>
            <person name="Conover J.L."/>
            <person name="Sanders W.S."/>
            <person name="Peterson D.G."/>
            <person name="Frelichowski J.E."/>
            <person name="Scheffler J.A."/>
            <person name="Scheffler B.E."/>
            <person name="Wendel J.F."/>
        </authorList>
    </citation>
    <scope>NUCLEOTIDE SEQUENCE [LARGE SCALE GENOMIC DNA]</scope>
    <source>
        <strain evidence="1">157</strain>
        <tissue evidence="1">Leaf</tissue>
    </source>
</reference>
<dbReference type="Proteomes" id="UP000593572">
    <property type="component" value="Unassembled WGS sequence"/>
</dbReference>
<feature type="non-terminal residue" evidence="1">
    <location>
        <position position="40"/>
    </location>
</feature>
<sequence>MLKEKLWARVLEQITKFLQFLLQKLQRLFRDYNLQLIWYS</sequence>
<name>A0A7J8MWB0_9ROSI</name>
<gene>
    <name evidence="1" type="ORF">Golob_006472</name>
</gene>
<accession>A0A7J8MWB0</accession>
<evidence type="ECO:0000313" key="1">
    <source>
        <dbReference type="EMBL" id="MBA0569007.1"/>
    </source>
</evidence>
<organism evidence="1 2">
    <name type="scientific">Gossypium lobatum</name>
    <dbReference type="NCBI Taxonomy" id="34289"/>
    <lineage>
        <taxon>Eukaryota</taxon>
        <taxon>Viridiplantae</taxon>
        <taxon>Streptophyta</taxon>
        <taxon>Embryophyta</taxon>
        <taxon>Tracheophyta</taxon>
        <taxon>Spermatophyta</taxon>
        <taxon>Magnoliopsida</taxon>
        <taxon>eudicotyledons</taxon>
        <taxon>Gunneridae</taxon>
        <taxon>Pentapetalae</taxon>
        <taxon>rosids</taxon>
        <taxon>malvids</taxon>
        <taxon>Malvales</taxon>
        <taxon>Malvaceae</taxon>
        <taxon>Malvoideae</taxon>
        <taxon>Gossypium</taxon>
    </lineage>
</organism>
<evidence type="ECO:0000313" key="2">
    <source>
        <dbReference type="Proteomes" id="UP000593572"/>
    </source>
</evidence>
<comment type="caution">
    <text evidence="1">The sequence shown here is derived from an EMBL/GenBank/DDBJ whole genome shotgun (WGS) entry which is preliminary data.</text>
</comment>